<dbReference type="InterPro" id="IPR037423">
    <property type="entry name" value="CysB_PBP2"/>
</dbReference>
<dbReference type="KEGG" id="bgv:CAL12_13630"/>
<dbReference type="NCBIfam" id="NF009327">
    <property type="entry name" value="PRK12684.1"/>
    <property type="match status" value="1"/>
</dbReference>
<evidence type="ECO:0000256" key="3">
    <source>
        <dbReference type="ARBA" id="ARBA00023125"/>
    </source>
</evidence>
<accession>A0A1W6YL10</accession>
<gene>
    <name evidence="6" type="primary">cysB</name>
    <name evidence="6" type="ORF">CAL12_13630</name>
</gene>
<dbReference type="InterPro" id="IPR036390">
    <property type="entry name" value="WH_DNA-bd_sf"/>
</dbReference>
<dbReference type="STRING" id="1416806.CAL12_13630"/>
<dbReference type="Gene3D" id="1.10.10.10">
    <property type="entry name" value="Winged helix-like DNA-binding domain superfamily/Winged helix DNA-binding domain"/>
    <property type="match status" value="1"/>
</dbReference>
<dbReference type="PANTHER" id="PTHR30126">
    <property type="entry name" value="HTH-TYPE TRANSCRIPTIONAL REGULATOR"/>
    <property type="match status" value="1"/>
</dbReference>
<dbReference type="InterPro" id="IPR000847">
    <property type="entry name" value="LysR_HTH_N"/>
</dbReference>
<sequence length="310" mass="34701">MKLIQLRYVLEVFRHGNHISNTAEALHTSQPGISKHIQMLEAELGFEIFTRTRNRISGLTEPGEAVIAISQRVLNDIDNLKRLREEISAREGGPLTVATTHTQARYVLPRVIDRFLKEHPKVELRLRQGNPTQICEMVASGEADISIGTETMHEVAGVVQLPCFQLERCILVKKGHPLLKVRKPTLQDVAKYPIITHDPAFSGRWKVMDAFKQAGIEPNIVFGAVDADVSKTYVELGLGIAVMTAISFDRAKDTGLRSIDASHLFQSSTTSVSLRANSYLRNYTYDFIRLVAPDMTRARVDEALHRTAHP</sequence>
<evidence type="ECO:0000259" key="5">
    <source>
        <dbReference type="PROSITE" id="PS50931"/>
    </source>
</evidence>
<evidence type="ECO:0000256" key="2">
    <source>
        <dbReference type="ARBA" id="ARBA00023015"/>
    </source>
</evidence>
<dbReference type="Gene3D" id="3.40.190.10">
    <property type="entry name" value="Periplasmic binding protein-like II"/>
    <property type="match status" value="2"/>
</dbReference>
<evidence type="ECO:0000313" key="7">
    <source>
        <dbReference type="Proteomes" id="UP000194151"/>
    </source>
</evidence>
<dbReference type="Pfam" id="PF03466">
    <property type="entry name" value="LysR_substrate"/>
    <property type="match status" value="1"/>
</dbReference>
<dbReference type="SUPFAM" id="SSF53850">
    <property type="entry name" value="Periplasmic binding protein-like II"/>
    <property type="match status" value="1"/>
</dbReference>
<dbReference type="SUPFAM" id="SSF46785">
    <property type="entry name" value="Winged helix' DNA-binding domain"/>
    <property type="match status" value="1"/>
</dbReference>
<dbReference type="GO" id="GO:0003700">
    <property type="term" value="F:DNA-binding transcription factor activity"/>
    <property type="evidence" value="ECO:0007669"/>
    <property type="project" value="InterPro"/>
</dbReference>
<dbReference type="CDD" id="cd08413">
    <property type="entry name" value="PBP2_CysB_like"/>
    <property type="match status" value="1"/>
</dbReference>
<protein>
    <submittedName>
        <fullName evidence="6">Transcriptional regulator CysB</fullName>
    </submittedName>
</protein>
<evidence type="ECO:0000313" key="6">
    <source>
        <dbReference type="EMBL" id="ARP81752.1"/>
    </source>
</evidence>
<name>A0A1W6YL10_9BORD</name>
<dbReference type="GO" id="GO:0019344">
    <property type="term" value="P:cysteine biosynthetic process"/>
    <property type="evidence" value="ECO:0007669"/>
    <property type="project" value="TreeGrafter"/>
</dbReference>
<dbReference type="PROSITE" id="PS50931">
    <property type="entry name" value="HTH_LYSR"/>
    <property type="match status" value="1"/>
</dbReference>
<dbReference type="EMBL" id="CP021108">
    <property type="protein sequence ID" value="ARP81752.1"/>
    <property type="molecule type" value="Genomic_DNA"/>
</dbReference>
<feature type="domain" description="HTH lysR-type" evidence="5">
    <location>
        <begin position="1"/>
        <end position="59"/>
    </location>
</feature>
<reference evidence="6 7" key="1">
    <citation type="submission" date="2017-05" db="EMBL/GenBank/DDBJ databases">
        <title>Complete and WGS of Bordetella genogroups.</title>
        <authorList>
            <person name="Spilker T."/>
            <person name="LiPuma J."/>
        </authorList>
    </citation>
    <scope>NUCLEOTIDE SEQUENCE [LARGE SCALE GENOMIC DNA]</scope>
    <source>
        <strain evidence="6 7">AU19157</strain>
    </source>
</reference>
<dbReference type="Proteomes" id="UP000194151">
    <property type="component" value="Chromosome"/>
</dbReference>
<dbReference type="RefSeq" id="WP_086064937.1">
    <property type="nucleotide sequence ID" value="NZ_CP021108.1"/>
</dbReference>
<dbReference type="Pfam" id="PF00126">
    <property type="entry name" value="HTH_1"/>
    <property type="match status" value="1"/>
</dbReference>
<keyword evidence="7" id="KW-1185">Reference proteome</keyword>
<keyword evidence="2" id="KW-0805">Transcription regulation</keyword>
<dbReference type="InterPro" id="IPR036388">
    <property type="entry name" value="WH-like_DNA-bd_sf"/>
</dbReference>
<proteinExistence type="inferred from homology"/>
<comment type="similarity">
    <text evidence="1">Belongs to the LysR transcriptional regulatory family.</text>
</comment>
<dbReference type="InterPro" id="IPR005119">
    <property type="entry name" value="LysR_subst-bd"/>
</dbReference>
<dbReference type="AlphaFoldDB" id="A0A1W6YL10"/>
<dbReference type="GO" id="GO:0000976">
    <property type="term" value="F:transcription cis-regulatory region binding"/>
    <property type="evidence" value="ECO:0007669"/>
    <property type="project" value="TreeGrafter"/>
</dbReference>
<keyword evidence="4" id="KW-0804">Transcription</keyword>
<dbReference type="PRINTS" id="PR00039">
    <property type="entry name" value="HTHLYSR"/>
</dbReference>
<evidence type="ECO:0000256" key="1">
    <source>
        <dbReference type="ARBA" id="ARBA00009437"/>
    </source>
</evidence>
<evidence type="ECO:0000256" key="4">
    <source>
        <dbReference type="ARBA" id="ARBA00023163"/>
    </source>
</evidence>
<dbReference type="PANTHER" id="PTHR30126:SF6">
    <property type="entry name" value="HTH-TYPE TRANSCRIPTIONAL REGULATOR CYSB-RELATED"/>
    <property type="match status" value="1"/>
</dbReference>
<keyword evidence="3" id="KW-0238">DNA-binding</keyword>
<dbReference type="OrthoDB" id="5297026at2"/>
<organism evidence="6 7">
    <name type="scientific">Bordetella genomosp. 8</name>
    <dbReference type="NCBI Taxonomy" id="1416806"/>
    <lineage>
        <taxon>Bacteria</taxon>
        <taxon>Pseudomonadati</taxon>
        <taxon>Pseudomonadota</taxon>
        <taxon>Betaproteobacteria</taxon>
        <taxon>Burkholderiales</taxon>
        <taxon>Alcaligenaceae</taxon>
        <taxon>Bordetella</taxon>
    </lineage>
</organism>